<reference evidence="2" key="1">
    <citation type="submission" date="2004-07" db="EMBL/GenBank/DDBJ databases">
        <title>Brassica juncea mRNA encoding an unknown protein.</title>
        <authorList>
            <person name="Chai T.Y."/>
            <person name="Lang M.L."/>
            <person name="Zhang Y.X."/>
        </authorList>
    </citation>
    <scope>NUCLEOTIDE SEQUENCE</scope>
</reference>
<keyword evidence="1" id="KW-1133">Transmembrane helix</keyword>
<evidence type="ECO:0000313" key="2">
    <source>
        <dbReference type="EMBL" id="AAW23958.1"/>
    </source>
</evidence>
<organism evidence="2">
    <name type="scientific">Brassica juncea</name>
    <name type="common">Indian mustard</name>
    <name type="synonym">Sinapis juncea</name>
    <dbReference type="NCBI Taxonomy" id="3707"/>
    <lineage>
        <taxon>Eukaryota</taxon>
        <taxon>Viridiplantae</taxon>
        <taxon>Streptophyta</taxon>
        <taxon>Embryophyta</taxon>
        <taxon>Tracheophyta</taxon>
        <taxon>Spermatophyta</taxon>
        <taxon>Magnoliopsida</taxon>
        <taxon>eudicotyledons</taxon>
        <taxon>Gunneridae</taxon>
        <taxon>Pentapetalae</taxon>
        <taxon>rosids</taxon>
        <taxon>malvids</taxon>
        <taxon>Brassicales</taxon>
        <taxon>Brassicaceae</taxon>
        <taxon>Brassiceae</taxon>
        <taxon>Brassica</taxon>
    </lineage>
</organism>
<protein>
    <submittedName>
        <fullName evidence="2">Uncharacterized protein</fullName>
    </submittedName>
</protein>
<keyword evidence="1" id="KW-0812">Transmembrane</keyword>
<name>Q2M5C8_BRAJU</name>
<dbReference type="EMBL" id="AY701401">
    <property type="protein sequence ID" value="AAW23958.1"/>
    <property type="molecule type" value="mRNA"/>
</dbReference>
<dbReference type="AlphaFoldDB" id="Q2M5C8"/>
<accession>Q2M5C8</accession>
<keyword evidence="1" id="KW-0472">Membrane</keyword>
<sequence length="89" mass="10505">MKRRMPIGSLSLNSRSRPFIQVSRQRLSPLLSLSLYFISQIIFFSFFISLSLSFKNLFRVSHRSLQAVSLIRVLPCVIQHRFSFELRTR</sequence>
<proteinExistence type="evidence at transcript level"/>
<feature type="transmembrane region" description="Helical" evidence="1">
    <location>
        <begin position="33"/>
        <end position="54"/>
    </location>
</feature>
<evidence type="ECO:0000256" key="1">
    <source>
        <dbReference type="SAM" id="Phobius"/>
    </source>
</evidence>